<protein>
    <submittedName>
        <fullName evidence="1">Uncharacterized protein</fullName>
    </submittedName>
</protein>
<comment type="caution">
    <text evidence="1">The sequence shown here is derived from an EMBL/GenBank/DDBJ whole genome shotgun (WGS) entry which is preliminary data.</text>
</comment>
<dbReference type="RefSeq" id="WP_168521572.1">
    <property type="nucleotide sequence ID" value="NZ_JAAXLS010000048.1"/>
</dbReference>
<organism evidence="1 2">
    <name type="scientific">Amycolatopsis acididurans</name>
    <dbReference type="NCBI Taxonomy" id="2724524"/>
    <lineage>
        <taxon>Bacteria</taxon>
        <taxon>Bacillati</taxon>
        <taxon>Actinomycetota</taxon>
        <taxon>Actinomycetes</taxon>
        <taxon>Pseudonocardiales</taxon>
        <taxon>Pseudonocardiaceae</taxon>
        <taxon>Amycolatopsis</taxon>
    </lineage>
</organism>
<dbReference type="EMBL" id="JAAXLS010000048">
    <property type="protein sequence ID" value="NKQ58082.1"/>
    <property type="molecule type" value="Genomic_DNA"/>
</dbReference>
<evidence type="ECO:0000313" key="2">
    <source>
        <dbReference type="Proteomes" id="UP000715441"/>
    </source>
</evidence>
<name>A0ABX1JE69_9PSEU</name>
<proteinExistence type="predicted"/>
<sequence>MFDVDAFLARPLPARVAANRSWRWRPRSRHYLCEEPEVEWLGIRPRSLRAKDFSYSTG</sequence>
<keyword evidence="2" id="KW-1185">Reference proteome</keyword>
<evidence type="ECO:0000313" key="1">
    <source>
        <dbReference type="EMBL" id="NKQ58082.1"/>
    </source>
</evidence>
<gene>
    <name evidence="1" type="ORF">HFP15_35010</name>
</gene>
<reference evidence="1 2" key="1">
    <citation type="submission" date="2020-04" db="EMBL/GenBank/DDBJ databases">
        <title>Novel species.</title>
        <authorList>
            <person name="Teo W.F.A."/>
            <person name="Lipun K."/>
            <person name="Srisuk N."/>
            <person name="Duangmal K."/>
        </authorList>
    </citation>
    <scope>NUCLEOTIDE SEQUENCE [LARGE SCALE GENOMIC DNA]</scope>
    <source>
        <strain evidence="1 2">K13G38</strain>
    </source>
</reference>
<dbReference type="Proteomes" id="UP000715441">
    <property type="component" value="Unassembled WGS sequence"/>
</dbReference>
<accession>A0ABX1JE69</accession>